<feature type="region of interest" description="Disordered" evidence="1">
    <location>
        <begin position="56"/>
        <end position="100"/>
    </location>
</feature>
<gene>
    <name evidence="2" type="ORF">LTRI10_LOCUS45231</name>
</gene>
<dbReference type="EMBL" id="OZ034821">
    <property type="protein sequence ID" value="CAL1405445.1"/>
    <property type="molecule type" value="Genomic_DNA"/>
</dbReference>
<reference evidence="2 3" key="1">
    <citation type="submission" date="2024-04" db="EMBL/GenBank/DDBJ databases">
        <authorList>
            <person name="Fracassetti M."/>
        </authorList>
    </citation>
    <scope>NUCLEOTIDE SEQUENCE [LARGE SCALE GENOMIC DNA]</scope>
</reference>
<protein>
    <submittedName>
        <fullName evidence="2">Uncharacterized protein</fullName>
    </submittedName>
</protein>
<name>A0AAV2G6S0_9ROSI</name>
<proteinExistence type="predicted"/>
<dbReference type="AlphaFoldDB" id="A0AAV2G6S0"/>
<organism evidence="2 3">
    <name type="scientific">Linum trigynum</name>
    <dbReference type="NCBI Taxonomy" id="586398"/>
    <lineage>
        <taxon>Eukaryota</taxon>
        <taxon>Viridiplantae</taxon>
        <taxon>Streptophyta</taxon>
        <taxon>Embryophyta</taxon>
        <taxon>Tracheophyta</taxon>
        <taxon>Spermatophyta</taxon>
        <taxon>Magnoliopsida</taxon>
        <taxon>eudicotyledons</taxon>
        <taxon>Gunneridae</taxon>
        <taxon>Pentapetalae</taxon>
        <taxon>rosids</taxon>
        <taxon>fabids</taxon>
        <taxon>Malpighiales</taxon>
        <taxon>Linaceae</taxon>
        <taxon>Linum</taxon>
    </lineage>
</organism>
<dbReference type="Proteomes" id="UP001497516">
    <property type="component" value="Chromosome 8"/>
</dbReference>
<evidence type="ECO:0000313" key="2">
    <source>
        <dbReference type="EMBL" id="CAL1405445.1"/>
    </source>
</evidence>
<sequence length="100" mass="11884">MSWAEDAEIEEWCTLMWALWRERNAQLFNDKKAPEDEIALRSHLWLEEYQRHQVSFENPATNVDRDQEKRWTRPNRGCTSVATDAATKRGNRSRSGYQGR</sequence>
<accession>A0AAV2G6S0</accession>
<keyword evidence="3" id="KW-1185">Reference proteome</keyword>
<evidence type="ECO:0000256" key="1">
    <source>
        <dbReference type="SAM" id="MobiDB-lite"/>
    </source>
</evidence>
<evidence type="ECO:0000313" key="3">
    <source>
        <dbReference type="Proteomes" id="UP001497516"/>
    </source>
</evidence>